<dbReference type="Pfam" id="PF02517">
    <property type="entry name" value="Rce1-like"/>
    <property type="match status" value="1"/>
</dbReference>
<dbReference type="InterPro" id="IPR003675">
    <property type="entry name" value="Rce1/LyrA-like_dom"/>
</dbReference>
<dbReference type="GO" id="GO:0004175">
    <property type="term" value="F:endopeptidase activity"/>
    <property type="evidence" value="ECO:0007669"/>
    <property type="project" value="UniProtKB-ARBA"/>
</dbReference>
<dbReference type="Proteomes" id="UP000278334">
    <property type="component" value="Chromosome"/>
</dbReference>
<feature type="domain" description="CAAX prenyl protease 2/Lysostaphin resistance protein A-like" evidence="1">
    <location>
        <begin position="41"/>
        <end position="130"/>
    </location>
</feature>
<protein>
    <recommendedName>
        <fullName evidence="1">CAAX prenyl protease 2/Lysostaphin resistance protein A-like domain-containing protein</fullName>
    </recommendedName>
</protein>
<accession>A0A3G3IPF6</accession>
<dbReference type="NCBIfam" id="NF033192">
    <property type="entry name" value="JDVT-CAAX"/>
    <property type="match status" value="1"/>
</dbReference>
<sequence length="136" mass="15768">MSVKFLVDKQFWVAIVAALIVWILVYFFASALIVKSEFNPIYAIFLYPIIEELVFRDLIQDYLHTKFAGTVAQLSLANILTTILFVLLHLVYHPILWALAVFIPSLIFGYFKDRANHVLPAIILHIFYNFGFFLLL</sequence>
<dbReference type="EMBL" id="CP024634">
    <property type="protein sequence ID" value="AYQ57618.1"/>
    <property type="molecule type" value="Genomic_DNA"/>
</dbReference>
<name>A0A3G3IPF6_9GAMM</name>
<gene>
    <name evidence="2" type="ORF">MS2017_1957</name>
</gene>
<proteinExistence type="predicted"/>
<dbReference type="KEGG" id="bthg:MS2017_1957"/>
<reference evidence="2 3" key="1">
    <citation type="submission" date="2017-11" db="EMBL/GenBank/DDBJ databases">
        <title>Genome sequence of the bacterial symbiont EPR9N from a vent mussel Bathymodiolus thermophilus.</title>
        <authorList>
            <person name="Won Y.-J."/>
        </authorList>
    </citation>
    <scope>NUCLEOTIDE SEQUENCE [LARGE SCALE GENOMIC DNA]</scope>
    <source>
        <strain evidence="2 3">EPR9N</strain>
    </source>
</reference>
<dbReference type="AlphaFoldDB" id="A0A3G3IPF6"/>
<dbReference type="GO" id="GO:0080120">
    <property type="term" value="P:CAAX-box protein maturation"/>
    <property type="evidence" value="ECO:0007669"/>
    <property type="project" value="UniProtKB-ARBA"/>
</dbReference>
<evidence type="ECO:0000259" key="1">
    <source>
        <dbReference type="Pfam" id="PF02517"/>
    </source>
</evidence>
<evidence type="ECO:0000313" key="3">
    <source>
        <dbReference type="Proteomes" id="UP000278334"/>
    </source>
</evidence>
<organism evidence="2 3">
    <name type="scientific">Bathymodiolus thermophilus thioautotrophic gill symbiont</name>
    <dbReference type="NCBI Taxonomy" id="2360"/>
    <lineage>
        <taxon>Bacteria</taxon>
        <taxon>Pseudomonadati</taxon>
        <taxon>Pseudomonadota</taxon>
        <taxon>Gammaproteobacteria</taxon>
        <taxon>sulfur-oxidizing symbionts</taxon>
    </lineage>
</organism>
<evidence type="ECO:0000313" key="2">
    <source>
        <dbReference type="EMBL" id="AYQ57618.1"/>
    </source>
</evidence>